<evidence type="ECO:0000313" key="2">
    <source>
        <dbReference type="EMBL" id="AVY94681.1"/>
    </source>
</evidence>
<keyword evidence="3" id="KW-1185">Reference proteome</keyword>
<evidence type="ECO:0000313" key="3">
    <source>
        <dbReference type="Proteomes" id="UP000244173"/>
    </source>
</evidence>
<name>A0A2S0PBE4_9NEIS</name>
<dbReference type="Proteomes" id="UP000244173">
    <property type="component" value="Chromosome"/>
</dbReference>
<reference evidence="2 3" key="1">
    <citation type="submission" date="2018-04" db="EMBL/GenBank/DDBJ databases">
        <title>Denitrifier Microvirgula.</title>
        <authorList>
            <person name="Anderson E."/>
            <person name="Jang J."/>
            <person name="Ishii S."/>
        </authorList>
    </citation>
    <scope>NUCLEOTIDE SEQUENCE [LARGE SCALE GENOMIC DNA]</scope>
    <source>
        <strain evidence="2 3">BE2.4</strain>
    </source>
</reference>
<dbReference type="AlphaFoldDB" id="A0A2S0PBE4"/>
<organism evidence="2 3">
    <name type="scientific">Microvirgula aerodenitrificans</name>
    <dbReference type="NCBI Taxonomy" id="57480"/>
    <lineage>
        <taxon>Bacteria</taxon>
        <taxon>Pseudomonadati</taxon>
        <taxon>Pseudomonadota</taxon>
        <taxon>Betaproteobacteria</taxon>
        <taxon>Neisseriales</taxon>
        <taxon>Aquaspirillaceae</taxon>
        <taxon>Microvirgula</taxon>
    </lineage>
</organism>
<proteinExistence type="predicted"/>
<sequence>MPPSTKARRHGVNTNLHLHHANSFRGLPVMSRHAPFIQEYLGRLYDTLLRALDEHPRTLALRFDLRLPEEELFPLWEFTNQVMPRFIESLKAKIANDRERSHQSYGKVHHTSVRYVWTRELGLTGKPHYHCVLFLNQDAYFSFGRIGSGQENTYSRIQSAWASALRLPDEDVTGLVHVPDNSTYRLRRDDAEGLEAFFHRASYLCKAATKGYGDGQHAFGCSRS</sequence>
<dbReference type="InterPro" id="IPR057271">
    <property type="entry name" value="YagK_YfjJ_C"/>
</dbReference>
<dbReference type="EMBL" id="CP028519">
    <property type="protein sequence ID" value="AVY94681.1"/>
    <property type="molecule type" value="Genomic_DNA"/>
</dbReference>
<protein>
    <submittedName>
        <fullName evidence="2">Inovirus Gp2 family protein</fullName>
    </submittedName>
</protein>
<gene>
    <name evidence="2" type="ORF">DAI18_12000</name>
</gene>
<evidence type="ECO:0000259" key="1">
    <source>
        <dbReference type="Pfam" id="PF11726"/>
    </source>
</evidence>
<dbReference type="OrthoDB" id="5701642at2"/>
<accession>A0A2S0PBE4</accession>
<dbReference type="KEGG" id="maer:DAI18_12000"/>
<feature type="domain" description="YagK/YfjJ C-terminal" evidence="1">
    <location>
        <begin position="52"/>
        <end position="222"/>
    </location>
</feature>
<dbReference type="Pfam" id="PF11726">
    <property type="entry name" value="YagK_YfjJ_C"/>
    <property type="match status" value="1"/>
</dbReference>